<dbReference type="InterPro" id="IPR036680">
    <property type="entry name" value="SPOR-like_sf"/>
</dbReference>
<gene>
    <name evidence="4" type="ORF">FY036_16325</name>
</gene>
<feature type="domain" description="SPOR" evidence="3">
    <location>
        <begin position="872"/>
        <end position="955"/>
    </location>
</feature>
<dbReference type="AlphaFoldDB" id="A0A5D4GQ55"/>
<dbReference type="Gene3D" id="3.30.70.1070">
    <property type="entry name" value="Sporulation related repeat"/>
    <property type="match status" value="1"/>
</dbReference>
<accession>A0A5D4GQ55</accession>
<feature type="region of interest" description="Disordered" evidence="1">
    <location>
        <begin position="790"/>
        <end position="816"/>
    </location>
</feature>
<reference evidence="4 5" key="1">
    <citation type="submission" date="2019-08" db="EMBL/GenBank/DDBJ databases">
        <authorList>
            <person name="Seo Y.L."/>
        </authorList>
    </citation>
    <scope>NUCLEOTIDE SEQUENCE [LARGE SCALE GENOMIC DNA]</scope>
    <source>
        <strain evidence="4 5">MaA-C15</strain>
    </source>
</reference>
<dbReference type="Pfam" id="PF05036">
    <property type="entry name" value="SPOR"/>
    <property type="match status" value="1"/>
</dbReference>
<feature type="compositionally biased region" description="Basic and acidic residues" evidence="1">
    <location>
        <begin position="1"/>
        <end position="14"/>
    </location>
</feature>
<evidence type="ECO:0000259" key="3">
    <source>
        <dbReference type="PROSITE" id="PS51724"/>
    </source>
</evidence>
<dbReference type="PROSITE" id="PS51724">
    <property type="entry name" value="SPOR"/>
    <property type="match status" value="1"/>
</dbReference>
<keyword evidence="2" id="KW-0472">Membrane</keyword>
<feature type="region of interest" description="Disordered" evidence="1">
    <location>
        <begin position="1"/>
        <end position="216"/>
    </location>
</feature>
<dbReference type="Proteomes" id="UP000323258">
    <property type="component" value="Unassembled WGS sequence"/>
</dbReference>
<evidence type="ECO:0000313" key="4">
    <source>
        <dbReference type="EMBL" id="TYR31001.1"/>
    </source>
</evidence>
<evidence type="ECO:0000256" key="1">
    <source>
        <dbReference type="SAM" id="MobiDB-lite"/>
    </source>
</evidence>
<feature type="transmembrane region" description="Helical" evidence="2">
    <location>
        <begin position="598"/>
        <end position="621"/>
    </location>
</feature>
<protein>
    <recommendedName>
        <fullName evidence="3">SPOR domain-containing protein</fullName>
    </recommendedName>
</protein>
<dbReference type="GO" id="GO:0042834">
    <property type="term" value="F:peptidoglycan binding"/>
    <property type="evidence" value="ECO:0007669"/>
    <property type="project" value="InterPro"/>
</dbReference>
<sequence length="955" mass="100171">MADTNHSRRDDHASFSENDPFAELTRIMGHDPRAAAPVQQPSEDSFDIDLEKELMGDLDFSDFDDPQPEAAQEQPEPVHQASSWAPIEEPQVSYEAEASEKEPELSDDFLSEFEAAFEDDAEPAADREPAAFAEPVSFEPEPEMLGQEPSYAGSSSEALSMDDLIAELEEPADHLPVEQFDTVAPQPESRAVVEEPAAAHWRQEAAAPASHDDDEDEMAEVDMDFGFLEEELTGAPETSHEPAIAYEAEAHVEEPDQVEDVPMGHVFFAPADEQDASAASTGPAELSLEDELSALLSDEPAADVPVSPSVEPTTRAAADDWHPAVTTFGRSNFVAPRNEEAVFEPAQPEYEAEEASFEAEEPAFEEPEHILEEPVSATEEEVAPIAMLGDDDFADIFGEEAVAFAEEPAQPAMQQSHAAGVDALASWQPERSWQQPKPVAQPAPDIETVEVSDTVVAMTDDLDIPDVDYGAADVSTGFYDDLEGEIAQAFGDVAADEPEATTSQPNIGWGTAAVAAGAAAYGTHAASVAAAPAAHSAGGHDQPAQPADAYAVGEGQWQADGQYLDDGFDYETDLEQAIAMSSYEEEEDNRPAGRKRGLLIAAVVAGVAVVGGVGVFGMSMFGGGSDSPAVVRADADPMKVRPENPGGTTVPNQDNQVYQRVSGGASDAAPQQESLISTAEEPIDMAATADEQATLPPGITDEGDVPATVDDLVAGLPKAEDRIEPVAEPEGVGASDDVAAVAPRRVRTMVVRADGTMVPREEAAPAAEQTPESVLAAATIAAAPALAPANSAPQAGLVPSEEAAQAEDDGGPVVNTPATVAVVPSQRMDPQTAPQAQSPAAAPVVAQAAVQQQPASQLPAATPVSAPAAAPAAASGAWSMQIASQPTAEGAQSTYQDLARRYGGVLEGRGVNIVRADIEGMGTYYRVRIPAETRDEAIQLCTRYKSAGGSCFVSR</sequence>
<keyword evidence="2" id="KW-1133">Transmembrane helix</keyword>
<feature type="compositionally biased region" description="Acidic residues" evidence="1">
    <location>
        <begin position="105"/>
        <end position="123"/>
    </location>
</feature>
<organism evidence="4 5">
    <name type="scientific">Neoaquamicrobium microcysteis</name>
    <dbReference type="NCBI Taxonomy" id="2682781"/>
    <lineage>
        <taxon>Bacteria</taxon>
        <taxon>Pseudomonadati</taxon>
        <taxon>Pseudomonadota</taxon>
        <taxon>Alphaproteobacteria</taxon>
        <taxon>Hyphomicrobiales</taxon>
        <taxon>Phyllobacteriaceae</taxon>
        <taxon>Neoaquamicrobium</taxon>
    </lineage>
</organism>
<evidence type="ECO:0000256" key="2">
    <source>
        <dbReference type="SAM" id="Phobius"/>
    </source>
</evidence>
<feature type="compositionally biased region" description="Low complexity" evidence="1">
    <location>
        <begin position="68"/>
        <end position="77"/>
    </location>
</feature>
<reference evidence="4 5" key="2">
    <citation type="submission" date="2019-09" db="EMBL/GenBank/DDBJ databases">
        <title>Mesorhizobium sp. MaA-C15 isolated from Microcystis aeruginosa.</title>
        <authorList>
            <person name="Jeong S.E."/>
            <person name="Jin H.M."/>
            <person name="Jeon C.O."/>
        </authorList>
    </citation>
    <scope>NUCLEOTIDE SEQUENCE [LARGE SCALE GENOMIC DNA]</scope>
    <source>
        <strain evidence="4 5">MaA-C15</strain>
    </source>
</reference>
<comment type="caution">
    <text evidence="4">The sequence shown here is derived from an EMBL/GenBank/DDBJ whole genome shotgun (WGS) entry which is preliminary data.</text>
</comment>
<dbReference type="RefSeq" id="WP_148915803.1">
    <property type="nucleotide sequence ID" value="NZ_VSZS01000065.1"/>
</dbReference>
<evidence type="ECO:0000313" key="5">
    <source>
        <dbReference type="Proteomes" id="UP000323258"/>
    </source>
</evidence>
<name>A0A5D4GQ55_9HYPH</name>
<keyword evidence="2" id="KW-0812">Transmembrane</keyword>
<dbReference type="EMBL" id="VSZS01000065">
    <property type="protein sequence ID" value="TYR31001.1"/>
    <property type="molecule type" value="Genomic_DNA"/>
</dbReference>
<keyword evidence="5" id="KW-1185">Reference proteome</keyword>
<proteinExistence type="predicted"/>
<dbReference type="OrthoDB" id="7338235at2"/>
<dbReference type="InterPro" id="IPR007730">
    <property type="entry name" value="SPOR-like_dom"/>
</dbReference>